<keyword evidence="1" id="KW-0472">Membrane</keyword>
<protein>
    <recommendedName>
        <fullName evidence="4">Acyl carrier protein</fullName>
    </recommendedName>
</protein>
<accession>A0ABP8GJQ8</accession>
<evidence type="ECO:0008006" key="4">
    <source>
        <dbReference type="Google" id="ProtNLM"/>
    </source>
</evidence>
<dbReference type="EMBL" id="BAABFT010000006">
    <property type="protein sequence ID" value="GAA4325342.1"/>
    <property type="molecule type" value="Genomic_DNA"/>
</dbReference>
<organism evidence="2 3">
    <name type="scientific">Mucilaginibacter gynuensis</name>
    <dbReference type="NCBI Taxonomy" id="1302236"/>
    <lineage>
        <taxon>Bacteria</taxon>
        <taxon>Pseudomonadati</taxon>
        <taxon>Bacteroidota</taxon>
        <taxon>Sphingobacteriia</taxon>
        <taxon>Sphingobacteriales</taxon>
        <taxon>Sphingobacteriaceae</taxon>
        <taxon>Mucilaginibacter</taxon>
    </lineage>
</organism>
<reference evidence="3" key="1">
    <citation type="journal article" date="2019" name="Int. J. Syst. Evol. Microbiol.">
        <title>The Global Catalogue of Microorganisms (GCM) 10K type strain sequencing project: providing services to taxonomists for standard genome sequencing and annotation.</title>
        <authorList>
            <consortium name="The Broad Institute Genomics Platform"/>
            <consortium name="The Broad Institute Genome Sequencing Center for Infectious Disease"/>
            <person name="Wu L."/>
            <person name="Ma J."/>
        </authorList>
    </citation>
    <scope>NUCLEOTIDE SEQUENCE [LARGE SCALE GENOMIC DNA]</scope>
    <source>
        <strain evidence="3">JCM 17705</strain>
    </source>
</reference>
<dbReference type="RefSeq" id="WP_345211683.1">
    <property type="nucleotide sequence ID" value="NZ_BAABFT010000006.1"/>
</dbReference>
<keyword evidence="1" id="KW-1133">Transmembrane helix</keyword>
<comment type="caution">
    <text evidence="2">The sequence shown here is derived from an EMBL/GenBank/DDBJ whole genome shotgun (WGS) entry which is preliminary data.</text>
</comment>
<dbReference type="Proteomes" id="UP001500582">
    <property type="component" value="Unassembled WGS sequence"/>
</dbReference>
<sequence>MNNNQLFLLKNVDPDDFGRVLLKVERSFGIKFCQDDLGSVRTFGNLCDVIHNKIKQEHSDTCTTQQAFYKLRNAIMAATGLDRGDITIQTSLKDIFPENERLQLIGTIEADMGLSLNVLQPKQTTIYALACIFALSIAALFFNMLIAAGLMLVFAVGAFMAGKFGKELRINTLGQLAEKIAREHFLKCKRETASVNRKEINHKMQQLFADDLYVDASVLTADARF</sequence>
<keyword evidence="3" id="KW-1185">Reference proteome</keyword>
<gene>
    <name evidence="2" type="ORF">GCM10023149_27610</name>
</gene>
<proteinExistence type="predicted"/>
<name>A0ABP8GJQ8_9SPHI</name>
<evidence type="ECO:0000313" key="2">
    <source>
        <dbReference type="EMBL" id="GAA4325342.1"/>
    </source>
</evidence>
<evidence type="ECO:0000313" key="3">
    <source>
        <dbReference type="Proteomes" id="UP001500582"/>
    </source>
</evidence>
<keyword evidence="1" id="KW-0812">Transmembrane</keyword>
<evidence type="ECO:0000256" key="1">
    <source>
        <dbReference type="SAM" id="Phobius"/>
    </source>
</evidence>
<feature type="transmembrane region" description="Helical" evidence="1">
    <location>
        <begin position="126"/>
        <end position="159"/>
    </location>
</feature>